<sequence>MNKIGTISKDTELGIFDREYHIPYAKTVEVLVDKDGVRSYPIQDLDFFRNYFILGMVTRQQNAGDTRYSKSGYKLITPTQMARAFVVMTQNNNTVHDKIPLEWLIREAPADPGSYAQILIEKEFTAQSSSIEFAGVAALGLSGGETRAVELTFIYLPKAADC</sequence>
<gene>
    <name evidence="1" type="ORF">IPO85_12355</name>
</gene>
<name>A0A9D7S972_9BACT</name>
<protein>
    <submittedName>
        <fullName evidence="1">Uncharacterized protein</fullName>
    </submittedName>
</protein>
<dbReference type="AlphaFoldDB" id="A0A9D7S972"/>
<accession>A0A9D7S972</accession>
<reference evidence="1 2" key="1">
    <citation type="submission" date="2020-10" db="EMBL/GenBank/DDBJ databases">
        <title>Connecting structure to function with the recovery of over 1000 high-quality activated sludge metagenome-assembled genomes encoding full-length rRNA genes using long-read sequencing.</title>
        <authorList>
            <person name="Singleton C.M."/>
            <person name="Petriglieri F."/>
            <person name="Kristensen J.M."/>
            <person name="Kirkegaard R.H."/>
            <person name="Michaelsen T.Y."/>
            <person name="Andersen M.H."/>
            <person name="Karst S.M."/>
            <person name="Dueholm M.S."/>
            <person name="Nielsen P.H."/>
            <person name="Albertsen M."/>
        </authorList>
    </citation>
    <scope>NUCLEOTIDE SEQUENCE [LARGE SCALE GENOMIC DNA]</scope>
    <source>
        <strain evidence="1">Ribe_18-Q3-R11-54_BAT3C.373</strain>
    </source>
</reference>
<evidence type="ECO:0000313" key="1">
    <source>
        <dbReference type="EMBL" id="MBK9718277.1"/>
    </source>
</evidence>
<organism evidence="1 2">
    <name type="scientific">Candidatus Defluviibacterium haderslevense</name>
    <dbReference type="NCBI Taxonomy" id="2981993"/>
    <lineage>
        <taxon>Bacteria</taxon>
        <taxon>Pseudomonadati</taxon>
        <taxon>Bacteroidota</taxon>
        <taxon>Saprospiria</taxon>
        <taxon>Saprospirales</taxon>
        <taxon>Saprospiraceae</taxon>
        <taxon>Candidatus Defluviibacterium</taxon>
    </lineage>
</organism>
<proteinExistence type="predicted"/>
<dbReference type="EMBL" id="JADKFW010000009">
    <property type="protein sequence ID" value="MBK9718277.1"/>
    <property type="molecule type" value="Genomic_DNA"/>
</dbReference>
<comment type="caution">
    <text evidence="1">The sequence shown here is derived from an EMBL/GenBank/DDBJ whole genome shotgun (WGS) entry which is preliminary data.</text>
</comment>
<dbReference type="Proteomes" id="UP000808349">
    <property type="component" value="Unassembled WGS sequence"/>
</dbReference>
<evidence type="ECO:0000313" key="2">
    <source>
        <dbReference type="Proteomes" id="UP000808349"/>
    </source>
</evidence>